<keyword evidence="2" id="KW-0808">Transferase</keyword>
<evidence type="ECO:0000259" key="1">
    <source>
        <dbReference type="Pfam" id="PF08242"/>
    </source>
</evidence>
<dbReference type="Proteomes" id="UP000697710">
    <property type="component" value="Unassembled WGS sequence"/>
</dbReference>
<dbReference type="SUPFAM" id="SSF53335">
    <property type="entry name" value="S-adenosyl-L-methionine-dependent methyltransferases"/>
    <property type="match status" value="1"/>
</dbReference>
<dbReference type="AlphaFoldDB" id="A0A956RRE8"/>
<comment type="caution">
    <text evidence="2">The sequence shown here is derived from an EMBL/GenBank/DDBJ whole genome shotgun (WGS) entry which is preliminary data.</text>
</comment>
<accession>A0A956RRE8</accession>
<evidence type="ECO:0000313" key="3">
    <source>
        <dbReference type="Proteomes" id="UP000697710"/>
    </source>
</evidence>
<dbReference type="InterPro" id="IPR029063">
    <property type="entry name" value="SAM-dependent_MTases_sf"/>
</dbReference>
<reference evidence="2" key="2">
    <citation type="journal article" date="2021" name="Microbiome">
        <title>Successional dynamics and alternative stable states in a saline activated sludge microbial community over 9 years.</title>
        <authorList>
            <person name="Wang Y."/>
            <person name="Ye J."/>
            <person name="Ju F."/>
            <person name="Liu L."/>
            <person name="Boyd J.A."/>
            <person name="Deng Y."/>
            <person name="Parks D.H."/>
            <person name="Jiang X."/>
            <person name="Yin X."/>
            <person name="Woodcroft B.J."/>
            <person name="Tyson G.W."/>
            <person name="Hugenholtz P."/>
            <person name="Polz M.F."/>
            <person name="Zhang T."/>
        </authorList>
    </citation>
    <scope>NUCLEOTIDE SEQUENCE</scope>
    <source>
        <strain evidence="2">HKST-UBA01</strain>
    </source>
</reference>
<dbReference type="GO" id="GO:0008168">
    <property type="term" value="F:methyltransferase activity"/>
    <property type="evidence" value="ECO:0007669"/>
    <property type="project" value="UniProtKB-KW"/>
</dbReference>
<proteinExistence type="predicted"/>
<gene>
    <name evidence="2" type="ORF">KC729_17605</name>
</gene>
<reference evidence="2" key="1">
    <citation type="submission" date="2020-04" db="EMBL/GenBank/DDBJ databases">
        <authorList>
            <person name="Zhang T."/>
        </authorList>
    </citation>
    <scope>NUCLEOTIDE SEQUENCE</scope>
    <source>
        <strain evidence="2">HKST-UBA01</strain>
    </source>
</reference>
<keyword evidence="2" id="KW-0489">Methyltransferase</keyword>
<dbReference type="GO" id="GO:0032259">
    <property type="term" value="P:methylation"/>
    <property type="evidence" value="ECO:0007669"/>
    <property type="project" value="UniProtKB-KW"/>
</dbReference>
<dbReference type="EMBL" id="JAGQHR010000724">
    <property type="protein sequence ID" value="MCA9729507.1"/>
    <property type="molecule type" value="Genomic_DNA"/>
</dbReference>
<name>A0A956RRE8_UNCEI</name>
<dbReference type="InterPro" id="IPR013217">
    <property type="entry name" value="Methyltransf_12"/>
</dbReference>
<dbReference type="Gene3D" id="3.40.50.150">
    <property type="entry name" value="Vaccinia Virus protein VP39"/>
    <property type="match status" value="1"/>
</dbReference>
<dbReference type="CDD" id="cd02440">
    <property type="entry name" value="AdoMet_MTases"/>
    <property type="match status" value="1"/>
</dbReference>
<evidence type="ECO:0000313" key="2">
    <source>
        <dbReference type="EMBL" id="MCA9729507.1"/>
    </source>
</evidence>
<protein>
    <submittedName>
        <fullName evidence="2">Class I SAM-dependent methyltransferase</fullName>
    </submittedName>
</protein>
<dbReference type="Pfam" id="PF08242">
    <property type="entry name" value="Methyltransf_12"/>
    <property type="match status" value="1"/>
</dbReference>
<sequence length="333" mass="37219">MTIETSWSGPEGAKGSPTNEIPELASLLAFSEEHRDDPRFGLTLEILWQQVLDADPGHDEARARVERYAARREALDARHAEWFAALPSFLVKKVNGSKDRAPFLRVGQSVAQLLAAEIPNLAGARHVLDFGVGLSRVLWPLSQALPEAVFTGFDVDPGMLHHSRSLGTLPPDRFVHTTRNIPDGSVDATYVISVFTHLGDTTDYWLSEIHRMLSPRGHAFVTYHDETLYADLRAKGEIPRATPATCVERVLLGPGVEGSTQLATFYSTAHWETLLRRFFVVEKTAPRGLHGNQSYSVVRKRDVEIDRATLRAEYLGALEDELFRLREAKKLLF</sequence>
<feature type="domain" description="Methyltransferase type 12" evidence="1">
    <location>
        <begin position="128"/>
        <end position="218"/>
    </location>
</feature>
<organism evidence="2 3">
    <name type="scientific">Eiseniibacteriota bacterium</name>
    <dbReference type="NCBI Taxonomy" id="2212470"/>
    <lineage>
        <taxon>Bacteria</taxon>
        <taxon>Candidatus Eiseniibacteriota</taxon>
    </lineage>
</organism>